<name>A0A4Z2F608_9TELE</name>
<proteinExistence type="predicted"/>
<keyword evidence="3" id="KW-1185">Reference proteome</keyword>
<evidence type="ECO:0000256" key="1">
    <source>
        <dbReference type="SAM" id="MobiDB-lite"/>
    </source>
</evidence>
<feature type="compositionally biased region" description="Basic and acidic residues" evidence="1">
    <location>
        <begin position="16"/>
        <end position="34"/>
    </location>
</feature>
<reference evidence="2 3" key="1">
    <citation type="submission" date="2019-03" db="EMBL/GenBank/DDBJ databases">
        <title>First draft genome of Liparis tanakae, snailfish: a comprehensive survey of snailfish specific genes.</title>
        <authorList>
            <person name="Kim W."/>
            <person name="Song I."/>
            <person name="Jeong J.-H."/>
            <person name="Kim D."/>
            <person name="Kim S."/>
            <person name="Ryu S."/>
            <person name="Song J.Y."/>
            <person name="Lee S.K."/>
        </authorList>
    </citation>
    <scope>NUCLEOTIDE SEQUENCE [LARGE SCALE GENOMIC DNA]</scope>
    <source>
        <tissue evidence="2">Muscle</tissue>
    </source>
</reference>
<protein>
    <submittedName>
        <fullName evidence="2">Uncharacterized protein</fullName>
    </submittedName>
</protein>
<evidence type="ECO:0000313" key="3">
    <source>
        <dbReference type="Proteomes" id="UP000314294"/>
    </source>
</evidence>
<feature type="region of interest" description="Disordered" evidence="1">
    <location>
        <begin position="61"/>
        <end position="90"/>
    </location>
</feature>
<dbReference type="EMBL" id="SRLO01001599">
    <property type="protein sequence ID" value="TNN36579.1"/>
    <property type="molecule type" value="Genomic_DNA"/>
</dbReference>
<dbReference type="Proteomes" id="UP000314294">
    <property type="component" value="Unassembled WGS sequence"/>
</dbReference>
<comment type="caution">
    <text evidence="2">The sequence shown here is derived from an EMBL/GenBank/DDBJ whole genome shotgun (WGS) entry which is preliminary data.</text>
</comment>
<accession>A0A4Z2F608</accession>
<gene>
    <name evidence="2" type="ORF">EYF80_053256</name>
</gene>
<feature type="region of interest" description="Disordered" evidence="1">
    <location>
        <begin position="1"/>
        <end position="39"/>
    </location>
</feature>
<evidence type="ECO:0000313" key="2">
    <source>
        <dbReference type="EMBL" id="TNN36579.1"/>
    </source>
</evidence>
<sequence length="164" mass="19169">MHWPVERSPVTSDFDQSERESRTDGGREMKEQKTSRRAGKITHWTGIYLSWFQILTGDEQNRHETRDTRHFQNPEPSLSAHHRPDAKLDGMFHCPAGAAWTSSRSGAAQRGSATQQMRSRHEERCRRLSVRLRCFGLKQRCDFTTEKQPKQTAFTGKRKRSRRE</sequence>
<feature type="compositionally biased region" description="Basic and acidic residues" evidence="1">
    <location>
        <begin position="61"/>
        <end position="72"/>
    </location>
</feature>
<dbReference type="AlphaFoldDB" id="A0A4Z2F608"/>
<organism evidence="2 3">
    <name type="scientific">Liparis tanakae</name>
    <name type="common">Tanaka's snailfish</name>
    <dbReference type="NCBI Taxonomy" id="230148"/>
    <lineage>
        <taxon>Eukaryota</taxon>
        <taxon>Metazoa</taxon>
        <taxon>Chordata</taxon>
        <taxon>Craniata</taxon>
        <taxon>Vertebrata</taxon>
        <taxon>Euteleostomi</taxon>
        <taxon>Actinopterygii</taxon>
        <taxon>Neopterygii</taxon>
        <taxon>Teleostei</taxon>
        <taxon>Neoteleostei</taxon>
        <taxon>Acanthomorphata</taxon>
        <taxon>Eupercaria</taxon>
        <taxon>Perciformes</taxon>
        <taxon>Cottioidei</taxon>
        <taxon>Cottales</taxon>
        <taxon>Liparidae</taxon>
        <taxon>Liparis</taxon>
    </lineage>
</organism>